<dbReference type="GO" id="GO:0005886">
    <property type="term" value="C:plasma membrane"/>
    <property type="evidence" value="ECO:0007669"/>
    <property type="project" value="UniProtKB-SubCell"/>
</dbReference>
<feature type="transmembrane region" description="Helical" evidence="7">
    <location>
        <begin position="115"/>
        <end position="143"/>
    </location>
</feature>
<comment type="subcellular location">
    <subcellularLocation>
        <location evidence="1">Cell membrane</location>
        <topology evidence="1">Multi-pass membrane protein</topology>
    </subcellularLocation>
</comment>
<sequence>MDLLVSASIVSAFIAGVAALFAPCCITVLLPSYLGSIFHEKRKVFLMTFVFFLGILLVFLPLGLGLAAFGQVLSRYHNIIFAFGGAFLLLLGLSLIFGVHISLPFRVHPVLKANNVFSVFTLGIFSGIATTCCAPVLAGVFALSVLPGSLFWGSIYTLSYVLGMVSPLFFIALFLDKTEITKKFMAARKPLEFLLGKKRIRLTWTEAVSGVTFLAMGALTLFLAATNRLAVHSSYQININIYLTQLLDSLKGSIKFFPEWVWAIFFLMLFVIITIKAINLFKSQNTMSHLNKNNNVTTWVLIGVIIILVWALGNASNRGQSTDLAGAANPAVDSMAGHHTGGVKNSASTAKLEGLVGKVSPNFSLSDFDGNNYSLESLKGKNVVLFFNEGLMCYPACWNQIVALADDSRLEDTVVLSVVVDSAQDWQRAISKMPKLAEATVVFDTNREMSNAFGALTTPSSMHYGSLPGHTYIVIDKAGIVRHVYDDPNMAIHNNGLVNELGKIL</sequence>
<gene>
    <name evidence="9" type="ORF">A2744_04630</name>
</gene>
<feature type="domain" description="Thioredoxin" evidence="8">
    <location>
        <begin position="354"/>
        <end position="505"/>
    </location>
</feature>
<feature type="transmembrane region" description="Helical" evidence="7">
    <location>
        <begin position="155"/>
        <end position="175"/>
    </location>
</feature>
<dbReference type="CDD" id="cd02971">
    <property type="entry name" value="PRX_family"/>
    <property type="match status" value="1"/>
</dbReference>
<dbReference type="Pfam" id="PF02683">
    <property type="entry name" value="DsbD_TM"/>
    <property type="match status" value="1"/>
</dbReference>
<dbReference type="AlphaFoldDB" id="A0A1G1Y1N8"/>
<evidence type="ECO:0000256" key="4">
    <source>
        <dbReference type="ARBA" id="ARBA00022692"/>
    </source>
</evidence>
<evidence type="ECO:0000313" key="9">
    <source>
        <dbReference type="EMBL" id="OGY46249.1"/>
    </source>
</evidence>
<comment type="caution">
    <text evidence="9">The sequence shown here is derived from an EMBL/GenBank/DDBJ whole genome shotgun (WGS) entry which is preliminary data.</text>
</comment>
<dbReference type="EMBL" id="MHIE01000006">
    <property type="protein sequence ID" value="OGY46249.1"/>
    <property type="molecule type" value="Genomic_DNA"/>
</dbReference>
<dbReference type="GO" id="GO:0016491">
    <property type="term" value="F:oxidoreductase activity"/>
    <property type="evidence" value="ECO:0007669"/>
    <property type="project" value="InterPro"/>
</dbReference>
<feature type="transmembrane region" description="Helical" evidence="7">
    <location>
        <begin position="207"/>
        <end position="225"/>
    </location>
</feature>
<dbReference type="Gene3D" id="3.40.30.10">
    <property type="entry name" value="Glutaredoxin"/>
    <property type="match status" value="1"/>
</dbReference>
<feature type="transmembrane region" description="Helical" evidence="7">
    <location>
        <begin position="293"/>
        <end position="313"/>
    </location>
</feature>
<dbReference type="PANTHER" id="PTHR31272:SF9">
    <property type="entry name" value="BLL1027 PROTEIN"/>
    <property type="match status" value="1"/>
</dbReference>
<dbReference type="STRING" id="1797535.A2744_04630"/>
<dbReference type="Pfam" id="PF00578">
    <property type="entry name" value="AhpC-TSA"/>
    <property type="match status" value="1"/>
</dbReference>
<dbReference type="InterPro" id="IPR013766">
    <property type="entry name" value="Thioredoxin_domain"/>
</dbReference>
<dbReference type="GO" id="GO:0017004">
    <property type="term" value="P:cytochrome complex assembly"/>
    <property type="evidence" value="ECO:0007669"/>
    <property type="project" value="InterPro"/>
</dbReference>
<proteinExistence type="inferred from homology"/>
<evidence type="ECO:0000256" key="6">
    <source>
        <dbReference type="ARBA" id="ARBA00023136"/>
    </source>
</evidence>
<feature type="transmembrane region" description="Helical" evidence="7">
    <location>
        <begin position="79"/>
        <end position="103"/>
    </location>
</feature>
<dbReference type="PROSITE" id="PS51352">
    <property type="entry name" value="THIOREDOXIN_2"/>
    <property type="match status" value="1"/>
</dbReference>
<evidence type="ECO:0000259" key="8">
    <source>
        <dbReference type="PROSITE" id="PS51352"/>
    </source>
</evidence>
<keyword evidence="6 7" id="KW-0472">Membrane</keyword>
<dbReference type="SUPFAM" id="SSF52833">
    <property type="entry name" value="Thioredoxin-like"/>
    <property type="match status" value="1"/>
</dbReference>
<dbReference type="PANTHER" id="PTHR31272">
    <property type="entry name" value="CYTOCHROME C-TYPE BIOGENESIS PROTEIN HI_1454-RELATED"/>
    <property type="match status" value="1"/>
</dbReference>
<feature type="transmembrane region" description="Helical" evidence="7">
    <location>
        <begin position="46"/>
        <end position="73"/>
    </location>
</feature>
<comment type="similarity">
    <text evidence="2">Belongs to the DsbD family.</text>
</comment>
<keyword evidence="3" id="KW-1003">Cell membrane</keyword>
<evidence type="ECO:0000256" key="5">
    <source>
        <dbReference type="ARBA" id="ARBA00022989"/>
    </source>
</evidence>
<evidence type="ECO:0000256" key="3">
    <source>
        <dbReference type="ARBA" id="ARBA00022475"/>
    </source>
</evidence>
<feature type="transmembrane region" description="Helical" evidence="7">
    <location>
        <begin position="12"/>
        <end position="34"/>
    </location>
</feature>
<dbReference type="GO" id="GO:0016209">
    <property type="term" value="F:antioxidant activity"/>
    <property type="evidence" value="ECO:0007669"/>
    <property type="project" value="InterPro"/>
</dbReference>
<organism evidence="9 10">
    <name type="scientific">Candidatus Buchananbacteria bacterium RIFCSPHIGHO2_01_FULL_44_11</name>
    <dbReference type="NCBI Taxonomy" id="1797535"/>
    <lineage>
        <taxon>Bacteria</taxon>
        <taxon>Candidatus Buchananiibacteriota</taxon>
    </lineage>
</organism>
<dbReference type="InterPro" id="IPR003834">
    <property type="entry name" value="Cyt_c_assmbl_TM_dom"/>
</dbReference>
<keyword evidence="4 7" id="KW-0812">Transmembrane</keyword>
<dbReference type="InterPro" id="IPR051790">
    <property type="entry name" value="Cytochrome_c-biogenesis_DsbD"/>
</dbReference>
<reference evidence="9 10" key="1">
    <citation type="journal article" date="2016" name="Nat. Commun.">
        <title>Thousands of microbial genomes shed light on interconnected biogeochemical processes in an aquifer system.</title>
        <authorList>
            <person name="Anantharaman K."/>
            <person name="Brown C.T."/>
            <person name="Hug L.A."/>
            <person name="Sharon I."/>
            <person name="Castelle C.J."/>
            <person name="Probst A.J."/>
            <person name="Thomas B.C."/>
            <person name="Singh A."/>
            <person name="Wilkins M.J."/>
            <person name="Karaoz U."/>
            <person name="Brodie E.L."/>
            <person name="Williams K.H."/>
            <person name="Hubbard S.S."/>
            <person name="Banfield J.F."/>
        </authorList>
    </citation>
    <scope>NUCLEOTIDE SEQUENCE [LARGE SCALE GENOMIC DNA]</scope>
</reference>
<dbReference type="InterPro" id="IPR000866">
    <property type="entry name" value="AhpC/TSA"/>
</dbReference>
<protein>
    <recommendedName>
        <fullName evidence="8">Thioredoxin domain-containing protein</fullName>
    </recommendedName>
</protein>
<dbReference type="Proteomes" id="UP000178240">
    <property type="component" value="Unassembled WGS sequence"/>
</dbReference>
<evidence type="ECO:0000256" key="1">
    <source>
        <dbReference type="ARBA" id="ARBA00004651"/>
    </source>
</evidence>
<evidence type="ECO:0000313" key="10">
    <source>
        <dbReference type="Proteomes" id="UP000178240"/>
    </source>
</evidence>
<name>A0A1G1Y1N8_9BACT</name>
<evidence type="ECO:0000256" key="7">
    <source>
        <dbReference type="SAM" id="Phobius"/>
    </source>
</evidence>
<feature type="transmembrane region" description="Helical" evidence="7">
    <location>
        <begin position="260"/>
        <end position="281"/>
    </location>
</feature>
<accession>A0A1G1Y1N8</accession>
<dbReference type="InterPro" id="IPR036249">
    <property type="entry name" value="Thioredoxin-like_sf"/>
</dbReference>
<evidence type="ECO:0000256" key="2">
    <source>
        <dbReference type="ARBA" id="ARBA00006143"/>
    </source>
</evidence>
<keyword evidence="5 7" id="KW-1133">Transmembrane helix</keyword>